<evidence type="ECO:0000313" key="2">
    <source>
        <dbReference type="EMBL" id="SCB62334.1"/>
    </source>
</evidence>
<sequence>MKVLFFVAEDWYFHSHRLPLAVAAKAKGCEVVVATRVTDHADKIEKEGVRVVPLRQLVRSSLNPFRELGAIAELYSVVAREKPDVIHNVAMKPVMYGSIVAMMTGVSRRVNALGGLGFVFSSQNLQARILRKFIVSIFRYLLNRKGTAVIVQNKEDFDVVTRACAVDEARVHLIHGAGVDLDVYVPTPLATIDPVVMLASRMIRDKGISEFVEAAKLLRAEGVNARFVLVGKPDGENPASVHESELVRWVSEGVVEWWGHRQDMPQTLAQASIVCLPSYYGEGVPKVLIEAMACGRPIVTTDMPGCRDLVVDSKTGLLVKPRDIESLTAALRTLLLDHARCEALGEEGRKLASTKYSLAIVVEGVLHLYGLVP</sequence>
<dbReference type="Pfam" id="PF13477">
    <property type="entry name" value="Glyco_trans_4_2"/>
    <property type="match status" value="1"/>
</dbReference>
<protein>
    <submittedName>
        <fullName evidence="2">Glycosyltransferase involved in cell wall bisynthesis</fullName>
    </submittedName>
</protein>
<dbReference type="CDD" id="cd03808">
    <property type="entry name" value="GT4_CapM-like"/>
    <property type="match status" value="1"/>
</dbReference>
<dbReference type="InterPro" id="IPR028098">
    <property type="entry name" value="Glyco_trans_4-like_N"/>
</dbReference>
<dbReference type="SUPFAM" id="SSF53756">
    <property type="entry name" value="UDP-Glycosyltransferase/glycogen phosphorylase"/>
    <property type="match status" value="1"/>
</dbReference>
<dbReference type="AlphaFoldDB" id="A0A1C3YDE7"/>
<evidence type="ECO:0000313" key="3">
    <source>
        <dbReference type="Proteomes" id="UP000198723"/>
    </source>
</evidence>
<dbReference type="EMBL" id="FMAJ01000045">
    <property type="protein sequence ID" value="SCB62334.1"/>
    <property type="molecule type" value="Genomic_DNA"/>
</dbReference>
<dbReference type="Proteomes" id="UP000198723">
    <property type="component" value="Unassembled WGS sequence"/>
</dbReference>
<feature type="domain" description="Glycosyltransferase subfamily 4-like N-terminal" evidence="1">
    <location>
        <begin position="2"/>
        <end position="153"/>
    </location>
</feature>
<name>A0A1C3YDE7_9HYPH</name>
<proteinExistence type="predicted"/>
<dbReference type="GO" id="GO:0016757">
    <property type="term" value="F:glycosyltransferase activity"/>
    <property type="evidence" value="ECO:0007669"/>
    <property type="project" value="TreeGrafter"/>
</dbReference>
<evidence type="ECO:0000259" key="1">
    <source>
        <dbReference type="Pfam" id="PF13477"/>
    </source>
</evidence>
<accession>A0A1C3YDE7</accession>
<reference evidence="2 3" key="1">
    <citation type="submission" date="2016-08" db="EMBL/GenBank/DDBJ databases">
        <authorList>
            <person name="Seilhamer J.J."/>
        </authorList>
    </citation>
    <scope>NUCLEOTIDE SEQUENCE [LARGE SCALE GENOMIC DNA]</scope>
    <source>
        <strain evidence="2 3">HBR26</strain>
    </source>
</reference>
<gene>
    <name evidence="2" type="ORF">GA0061105_1451</name>
</gene>
<keyword evidence="2" id="KW-0808">Transferase</keyword>
<organism evidence="2 3">
    <name type="scientific">Rhizobium aethiopicum</name>
    <dbReference type="NCBI Taxonomy" id="1138170"/>
    <lineage>
        <taxon>Bacteria</taxon>
        <taxon>Pseudomonadati</taxon>
        <taxon>Pseudomonadota</taxon>
        <taxon>Alphaproteobacteria</taxon>
        <taxon>Hyphomicrobiales</taxon>
        <taxon>Rhizobiaceae</taxon>
        <taxon>Rhizobium/Agrobacterium group</taxon>
        <taxon>Rhizobium</taxon>
    </lineage>
</organism>
<dbReference type="Gene3D" id="3.40.50.2000">
    <property type="entry name" value="Glycogen Phosphorylase B"/>
    <property type="match status" value="2"/>
</dbReference>
<dbReference type="PANTHER" id="PTHR12526">
    <property type="entry name" value="GLYCOSYLTRANSFERASE"/>
    <property type="match status" value="1"/>
</dbReference>
<dbReference type="Pfam" id="PF13692">
    <property type="entry name" value="Glyco_trans_1_4"/>
    <property type="match status" value="1"/>
</dbReference>
<dbReference type="STRING" id="1138170.GA0061105_1451"/>
<dbReference type="PANTHER" id="PTHR12526:SF638">
    <property type="entry name" value="SPORE COAT PROTEIN SA"/>
    <property type="match status" value="1"/>
</dbReference>